<proteinExistence type="predicted"/>
<sequence length="34" mass="3969">MIQLCGIGCEDFAHRQAEEEEPVHEVEEQQQIQD</sequence>
<feature type="non-terminal residue" evidence="1">
    <location>
        <position position="34"/>
    </location>
</feature>
<protein>
    <submittedName>
        <fullName evidence="1">Uncharacterized protein</fullName>
    </submittedName>
</protein>
<dbReference type="Proteomes" id="UP000265520">
    <property type="component" value="Unassembled WGS sequence"/>
</dbReference>
<evidence type="ECO:0000313" key="1">
    <source>
        <dbReference type="EMBL" id="MCI85425.1"/>
    </source>
</evidence>
<comment type="caution">
    <text evidence="1">The sequence shown here is derived from an EMBL/GenBank/DDBJ whole genome shotgun (WGS) entry which is preliminary data.</text>
</comment>
<dbReference type="AlphaFoldDB" id="A0A392VEZ7"/>
<keyword evidence="2" id="KW-1185">Reference proteome</keyword>
<reference evidence="1 2" key="1">
    <citation type="journal article" date="2018" name="Front. Plant Sci.">
        <title>Red Clover (Trifolium pratense) and Zigzag Clover (T. medium) - A Picture of Genomic Similarities and Differences.</title>
        <authorList>
            <person name="Dluhosova J."/>
            <person name="Istvanek J."/>
            <person name="Nedelnik J."/>
            <person name="Repkova J."/>
        </authorList>
    </citation>
    <scope>NUCLEOTIDE SEQUENCE [LARGE SCALE GENOMIC DNA]</scope>
    <source>
        <strain evidence="2">cv. 10/8</strain>
        <tissue evidence="1">Leaf</tissue>
    </source>
</reference>
<accession>A0A392VEZ7</accession>
<organism evidence="1 2">
    <name type="scientific">Trifolium medium</name>
    <dbReference type="NCBI Taxonomy" id="97028"/>
    <lineage>
        <taxon>Eukaryota</taxon>
        <taxon>Viridiplantae</taxon>
        <taxon>Streptophyta</taxon>
        <taxon>Embryophyta</taxon>
        <taxon>Tracheophyta</taxon>
        <taxon>Spermatophyta</taxon>
        <taxon>Magnoliopsida</taxon>
        <taxon>eudicotyledons</taxon>
        <taxon>Gunneridae</taxon>
        <taxon>Pentapetalae</taxon>
        <taxon>rosids</taxon>
        <taxon>fabids</taxon>
        <taxon>Fabales</taxon>
        <taxon>Fabaceae</taxon>
        <taxon>Papilionoideae</taxon>
        <taxon>50 kb inversion clade</taxon>
        <taxon>NPAAA clade</taxon>
        <taxon>Hologalegina</taxon>
        <taxon>IRL clade</taxon>
        <taxon>Trifolieae</taxon>
        <taxon>Trifolium</taxon>
    </lineage>
</organism>
<evidence type="ECO:0000313" key="2">
    <source>
        <dbReference type="Proteomes" id="UP000265520"/>
    </source>
</evidence>
<name>A0A392VEZ7_9FABA</name>
<dbReference type="EMBL" id="LXQA011115069">
    <property type="protein sequence ID" value="MCI85425.1"/>
    <property type="molecule type" value="Genomic_DNA"/>
</dbReference>